<keyword evidence="2" id="KW-1185">Reference proteome</keyword>
<organism evidence="1 2">
    <name type="scientific">Hibiscus trionum</name>
    <name type="common">Flower of an hour</name>
    <dbReference type="NCBI Taxonomy" id="183268"/>
    <lineage>
        <taxon>Eukaryota</taxon>
        <taxon>Viridiplantae</taxon>
        <taxon>Streptophyta</taxon>
        <taxon>Embryophyta</taxon>
        <taxon>Tracheophyta</taxon>
        <taxon>Spermatophyta</taxon>
        <taxon>Magnoliopsida</taxon>
        <taxon>eudicotyledons</taxon>
        <taxon>Gunneridae</taxon>
        <taxon>Pentapetalae</taxon>
        <taxon>rosids</taxon>
        <taxon>malvids</taxon>
        <taxon>Malvales</taxon>
        <taxon>Malvaceae</taxon>
        <taxon>Malvoideae</taxon>
        <taxon>Hibiscus</taxon>
    </lineage>
</organism>
<gene>
    <name evidence="1" type="ORF">HRI_004138600</name>
</gene>
<accession>A0A9W7J3J2</accession>
<sequence length="83" mass="9644">MRIKQRQYCRDVSEQKKFVVFECRKERISKETRQIEYGRACPSEEISTEGSSNQLLVLANSAELMSESGYNLPTVHRNPQNYG</sequence>
<evidence type="ECO:0000313" key="1">
    <source>
        <dbReference type="EMBL" id="GMJ04694.1"/>
    </source>
</evidence>
<protein>
    <submittedName>
        <fullName evidence="1">Uncharacterized protein</fullName>
    </submittedName>
</protein>
<comment type="caution">
    <text evidence="1">The sequence shown here is derived from an EMBL/GenBank/DDBJ whole genome shotgun (WGS) entry which is preliminary data.</text>
</comment>
<evidence type="ECO:0000313" key="2">
    <source>
        <dbReference type="Proteomes" id="UP001165190"/>
    </source>
</evidence>
<name>A0A9W7J3J2_HIBTR</name>
<dbReference type="Proteomes" id="UP001165190">
    <property type="component" value="Unassembled WGS sequence"/>
</dbReference>
<dbReference type="AlphaFoldDB" id="A0A9W7J3J2"/>
<dbReference type="EMBL" id="BSYR01000040">
    <property type="protein sequence ID" value="GMJ04694.1"/>
    <property type="molecule type" value="Genomic_DNA"/>
</dbReference>
<dbReference type="OrthoDB" id="1393393at2759"/>
<proteinExistence type="predicted"/>
<reference evidence="1" key="1">
    <citation type="submission" date="2023-05" db="EMBL/GenBank/DDBJ databases">
        <title>Genome and transcriptome analyses reveal genes involved in the formation of fine ridges on petal epidermal cells in Hibiscus trionum.</title>
        <authorList>
            <person name="Koshimizu S."/>
            <person name="Masuda S."/>
            <person name="Ishii T."/>
            <person name="Shirasu K."/>
            <person name="Hoshino A."/>
            <person name="Arita M."/>
        </authorList>
    </citation>
    <scope>NUCLEOTIDE SEQUENCE</scope>
    <source>
        <strain evidence="1">Hamamatsu line</strain>
    </source>
</reference>